<dbReference type="PROSITE" id="PS00211">
    <property type="entry name" value="ABC_TRANSPORTER_1"/>
    <property type="match status" value="1"/>
</dbReference>
<evidence type="ECO:0000256" key="1">
    <source>
        <dbReference type="ARBA" id="ARBA00011380"/>
    </source>
</evidence>
<dbReference type="SUPFAM" id="SSF52540">
    <property type="entry name" value="P-loop containing nucleoside triphosphate hydrolases"/>
    <property type="match status" value="1"/>
</dbReference>
<dbReference type="PANTHER" id="PTHR43023:SF6">
    <property type="entry name" value="INTERMEMBRANE PHOSPHOLIPID TRANSPORT SYSTEM ATP-BINDING PROTEIN MLAF"/>
    <property type="match status" value="1"/>
</dbReference>
<keyword evidence="2" id="KW-0813">Transport</keyword>
<keyword evidence="12" id="KW-1185">Reference proteome</keyword>
<keyword evidence="4 10" id="KW-0067">ATP-binding</keyword>
<comment type="similarity">
    <text evidence="6">Belongs to the ABC transporter superfamily. MlaF family.</text>
</comment>
<evidence type="ECO:0000313" key="11">
    <source>
        <dbReference type="Proteomes" id="UP000094761"/>
    </source>
</evidence>
<evidence type="ECO:0000256" key="6">
    <source>
        <dbReference type="ARBA" id="ARBA00060882"/>
    </source>
</evidence>
<evidence type="ECO:0000259" key="8">
    <source>
        <dbReference type="PROSITE" id="PS50893"/>
    </source>
</evidence>
<evidence type="ECO:0000313" key="10">
    <source>
        <dbReference type="EMBL" id="OAM99278.1"/>
    </source>
</evidence>
<dbReference type="GeneID" id="78076518"/>
<dbReference type="NCBIfam" id="NF008809">
    <property type="entry name" value="PRK11831.1"/>
    <property type="match status" value="1"/>
</dbReference>
<evidence type="ECO:0000256" key="2">
    <source>
        <dbReference type="ARBA" id="ARBA00022448"/>
    </source>
</evidence>
<comment type="subunit">
    <text evidence="1">The complex is composed of two ATP-binding proteins (MlaF), two transmembrane proteins (MlaE), two cytoplasmic solute-binding proteins (MlaB) and six periplasmic solute-binding proteins (MlaD).</text>
</comment>
<gene>
    <name evidence="9" type="primary">mlaF</name>
    <name evidence="10" type="ORF">AZ468_12460</name>
    <name evidence="9" type="ORF">OPW20_21760</name>
</gene>
<evidence type="ECO:0000313" key="9">
    <source>
        <dbReference type="EMBL" id="MDC5742693.1"/>
    </source>
</evidence>
<feature type="domain" description="ABC transporter" evidence="8">
    <location>
        <begin position="7"/>
        <end position="243"/>
    </location>
</feature>
<dbReference type="InterPro" id="IPR003593">
    <property type="entry name" value="AAA+_ATPase"/>
</dbReference>
<evidence type="ECO:0000256" key="4">
    <source>
        <dbReference type="ARBA" id="ARBA00022840"/>
    </source>
</evidence>
<dbReference type="EMBL" id="LUAX01000003">
    <property type="protein sequence ID" value="OAM99278.1"/>
    <property type="molecule type" value="Genomic_DNA"/>
</dbReference>
<dbReference type="Proteomes" id="UP001150001">
    <property type="component" value="Unassembled WGS sequence"/>
</dbReference>
<protein>
    <recommendedName>
        <fullName evidence="7">Intermembrane phospholipid transport system ATP-binding protein MlaF</fullName>
    </recommendedName>
</protein>
<dbReference type="Gene3D" id="3.40.50.300">
    <property type="entry name" value="P-loop containing nucleotide triphosphate hydrolases"/>
    <property type="match status" value="1"/>
</dbReference>
<dbReference type="AlphaFoldDB" id="A0A178JCN8"/>
<proteinExistence type="inferred from homology"/>
<name>A0A178JCN8_9VIBR</name>
<dbReference type="SMART" id="SM00382">
    <property type="entry name" value="AAA"/>
    <property type="match status" value="1"/>
</dbReference>
<dbReference type="InterPro" id="IPR017871">
    <property type="entry name" value="ABC_transporter-like_CS"/>
</dbReference>
<dbReference type="RefSeq" id="WP_069667679.1">
    <property type="nucleotide sequence ID" value="NZ_JAPFIM010000007.1"/>
</dbReference>
<dbReference type="Proteomes" id="UP000094761">
    <property type="component" value="Unassembled WGS sequence"/>
</dbReference>
<reference evidence="9" key="2">
    <citation type="submission" date="2022-11" db="EMBL/GenBank/DDBJ databases">
        <title>Role of the vibriolysin VemA secreted by the emergent pathogen Vibrio europaeus in the colonization of Manila clam mucus.</title>
        <authorList>
            <person name="Martinez C."/>
            <person name="Rodriguez S."/>
            <person name="Vences A."/>
            <person name="Barja J.L."/>
            <person name="Toranzo A.E."/>
            <person name="Dubert J."/>
        </authorList>
    </citation>
    <scope>NUCLEOTIDE SEQUENCE</scope>
    <source>
        <strain evidence="9">3454</strain>
    </source>
</reference>
<evidence type="ECO:0000256" key="3">
    <source>
        <dbReference type="ARBA" id="ARBA00022741"/>
    </source>
</evidence>
<organism evidence="10 11">
    <name type="scientific">Vibrio europaeus</name>
    <dbReference type="NCBI Taxonomy" id="300876"/>
    <lineage>
        <taxon>Bacteria</taxon>
        <taxon>Pseudomonadati</taxon>
        <taxon>Pseudomonadota</taxon>
        <taxon>Gammaproteobacteria</taxon>
        <taxon>Vibrionales</taxon>
        <taxon>Vibrionaceae</taxon>
        <taxon>Vibrio</taxon>
        <taxon>Vibrio oreintalis group</taxon>
    </lineage>
</organism>
<sequence>MESEDLVTVKQLTFSRGERKIFDNVSLRVPKGKVTAIMGPSGIGKTTLLRLIGGQIYPESGDIWFDGNNIPTLGRRKLYQERKKMSMLFQSGALFTDLSVFDNVAFPLREHTELDESIIRTLVLLKLEAVGLRGAAQLMPSELSGGMARRAALARAIALDPELIMYDEPFVGQDPITMGVLVELIRNLNQALGVTSIVVSHDVPEVMSIADWVYILANGKVIASGAPQELRDKMDPQVQQFLKGDADGPVPFRFPSQPLAKELFL</sequence>
<dbReference type="PANTHER" id="PTHR43023">
    <property type="entry name" value="PROTEIN TRIGALACTOSYLDIACYLGLYCEROL 3, CHLOROPLASTIC"/>
    <property type="match status" value="1"/>
</dbReference>
<dbReference type="FunFam" id="3.40.50.300:FF:000192">
    <property type="entry name" value="Phospholipid ABC transporter ATP-binding protein MlaF"/>
    <property type="match status" value="1"/>
</dbReference>
<dbReference type="InterPro" id="IPR003439">
    <property type="entry name" value="ABC_transporter-like_ATP-bd"/>
</dbReference>
<dbReference type="EMBL" id="JAPFIT010000028">
    <property type="protein sequence ID" value="MDC5742693.1"/>
    <property type="molecule type" value="Genomic_DNA"/>
</dbReference>
<dbReference type="GO" id="GO:0006869">
    <property type="term" value="P:lipid transport"/>
    <property type="evidence" value="ECO:0007669"/>
    <property type="project" value="UniProtKB-ARBA"/>
</dbReference>
<reference evidence="10 11" key="1">
    <citation type="submission" date="2016-03" db="EMBL/GenBank/DDBJ databases">
        <title>Draft genome sequence of the Vibrio tubiashii subs. europaeus.</title>
        <authorList>
            <person name="Spinard E."/>
            <person name="Dubert J."/>
            <person name="Nelson D.R."/>
            <person name="Barja J.L."/>
        </authorList>
    </citation>
    <scope>NUCLEOTIDE SEQUENCE [LARGE SCALE GENOMIC DNA]</scope>
    <source>
        <strain evidence="11">PP-638</strain>
        <strain evidence="10">PP2-638</strain>
    </source>
</reference>
<dbReference type="GO" id="GO:0005524">
    <property type="term" value="F:ATP binding"/>
    <property type="evidence" value="ECO:0007669"/>
    <property type="project" value="UniProtKB-KW"/>
</dbReference>
<dbReference type="Pfam" id="PF00005">
    <property type="entry name" value="ABC_tran"/>
    <property type="match status" value="1"/>
</dbReference>
<comment type="function">
    <text evidence="5">Part of the ABC transporter complex MlaFEDB, which is involved in a phospholipid transport pathway that maintains lipid asymmetry in the outer membrane by retrograde trafficking of phospholipids from the outer membrane to the inner membrane. Responsible for energy coupling to the transport system.</text>
</comment>
<accession>A0A178JCN8</accession>
<dbReference type="InterPro" id="IPR027417">
    <property type="entry name" value="P-loop_NTPase"/>
</dbReference>
<dbReference type="PROSITE" id="PS50893">
    <property type="entry name" value="ABC_TRANSPORTER_2"/>
    <property type="match status" value="1"/>
</dbReference>
<keyword evidence="3" id="KW-0547">Nucleotide-binding</keyword>
<dbReference type="GO" id="GO:0016887">
    <property type="term" value="F:ATP hydrolysis activity"/>
    <property type="evidence" value="ECO:0007669"/>
    <property type="project" value="InterPro"/>
</dbReference>
<evidence type="ECO:0000313" key="12">
    <source>
        <dbReference type="Proteomes" id="UP001150001"/>
    </source>
</evidence>
<dbReference type="OrthoDB" id="9802264at2"/>
<dbReference type="CDD" id="cd03261">
    <property type="entry name" value="ABC_Org_Solvent_Resistant"/>
    <property type="match status" value="1"/>
</dbReference>
<evidence type="ECO:0000256" key="7">
    <source>
        <dbReference type="ARBA" id="ARBA00070083"/>
    </source>
</evidence>
<evidence type="ECO:0000256" key="5">
    <source>
        <dbReference type="ARBA" id="ARBA00055112"/>
    </source>
</evidence>
<comment type="caution">
    <text evidence="10">The sequence shown here is derived from an EMBL/GenBank/DDBJ whole genome shotgun (WGS) entry which is preliminary data.</text>
</comment>